<keyword evidence="7" id="KW-1185">Reference proteome</keyword>
<evidence type="ECO:0008006" key="8">
    <source>
        <dbReference type="Google" id="ProtNLM"/>
    </source>
</evidence>
<comment type="caution">
    <text evidence="1">Lacks conserved residue(s) required for the propagation of feature annotation.</text>
</comment>
<feature type="disulfide bond" evidence="1">
    <location>
        <begin position="30"/>
        <end position="40"/>
    </location>
</feature>
<dbReference type="InterPro" id="IPR017983">
    <property type="entry name" value="GPCR_2_secretin-like_CS"/>
</dbReference>
<dbReference type="PANTHER" id="PTHR45620">
    <property type="entry name" value="PDF RECEPTOR-LIKE PROTEIN-RELATED"/>
    <property type="match status" value="1"/>
</dbReference>
<dbReference type="SUPFAM" id="SSF111418">
    <property type="entry name" value="Hormone receptor domain"/>
    <property type="match status" value="1"/>
</dbReference>
<feature type="compositionally biased region" description="Acidic residues" evidence="2">
    <location>
        <begin position="273"/>
        <end position="282"/>
    </location>
</feature>
<dbReference type="Gene3D" id="2.10.25.10">
    <property type="entry name" value="Laminin"/>
    <property type="match status" value="1"/>
</dbReference>
<evidence type="ECO:0000256" key="1">
    <source>
        <dbReference type="PROSITE-ProRule" id="PRU00076"/>
    </source>
</evidence>
<comment type="caution">
    <text evidence="6">The sequence shown here is derived from an EMBL/GenBank/DDBJ whole genome shotgun (WGS) entry which is preliminary data.</text>
</comment>
<accession>A0AA36D4C6</accession>
<dbReference type="GO" id="GO:0007188">
    <property type="term" value="P:adenylate cyclase-modulating G protein-coupled receptor signaling pathway"/>
    <property type="evidence" value="ECO:0007669"/>
    <property type="project" value="TreeGrafter"/>
</dbReference>
<name>A0AA36D4C6_9BILA</name>
<dbReference type="PROSITE" id="PS50227">
    <property type="entry name" value="G_PROTEIN_RECEP_F2_3"/>
    <property type="match status" value="1"/>
</dbReference>
<evidence type="ECO:0000256" key="3">
    <source>
        <dbReference type="SAM" id="SignalP"/>
    </source>
</evidence>
<evidence type="ECO:0000313" key="7">
    <source>
        <dbReference type="Proteomes" id="UP001177023"/>
    </source>
</evidence>
<feature type="compositionally biased region" description="Basic and acidic residues" evidence="2">
    <location>
        <begin position="75"/>
        <end position="263"/>
    </location>
</feature>
<dbReference type="InterPro" id="IPR000742">
    <property type="entry name" value="EGF"/>
</dbReference>
<feature type="compositionally biased region" description="Basic and acidic residues" evidence="2">
    <location>
        <begin position="293"/>
        <end position="350"/>
    </location>
</feature>
<feature type="domain" description="G-protein coupled receptors family 2 profile 1" evidence="5">
    <location>
        <begin position="457"/>
        <end position="549"/>
    </location>
</feature>
<dbReference type="GO" id="GO:0008528">
    <property type="term" value="F:G protein-coupled peptide receptor activity"/>
    <property type="evidence" value="ECO:0007669"/>
    <property type="project" value="TreeGrafter"/>
</dbReference>
<dbReference type="Proteomes" id="UP001177023">
    <property type="component" value="Unassembled WGS sequence"/>
</dbReference>
<dbReference type="InterPro" id="IPR036445">
    <property type="entry name" value="GPCR_2_extracell_dom_sf"/>
</dbReference>
<feature type="non-terminal residue" evidence="6">
    <location>
        <position position="567"/>
    </location>
</feature>
<dbReference type="CDD" id="cd00054">
    <property type="entry name" value="EGF_CA"/>
    <property type="match status" value="1"/>
</dbReference>
<protein>
    <recommendedName>
        <fullName evidence="8">EGF-like domain-containing protein</fullName>
    </recommendedName>
</protein>
<proteinExistence type="predicted"/>
<keyword evidence="3" id="KW-0732">Signal</keyword>
<dbReference type="PROSITE" id="PS50026">
    <property type="entry name" value="EGF_3"/>
    <property type="match status" value="1"/>
</dbReference>
<dbReference type="SMART" id="SM00008">
    <property type="entry name" value="HormR"/>
    <property type="match status" value="1"/>
</dbReference>
<dbReference type="Gene3D" id="4.10.1240.10">
    <property type="entry name" value="GPCR, family 2, extracellular hormone receptor domain"/>
    <property type="match status" value="1"/>
</dbReference>
<dbReference type="AlphaFoldDB" id="A0AA36D4C6"/>
<dbReference type="EMBL" id="CATQJA010002662">
    <property type="protein sequence ID" value="CAJ0580843.1"/>
    <property type="molecule type" value="Genomic_DNA"/>
</dbReference>
<dbReference type="InterPro" id="IPR050332">
    <property type="entry name" value="GPCR_2"/>
</dbReference>
<evidence type="ECO:0000259" key="5">
    <source>
        <dbReference type="PROSITE" id="PS50227"/>
    </source>
</evidence>
<sequence>MRTWVQALVAISLIGFASAGWGFVWPQTACRIKCLNGGVCTFNYDDSSQHRCECLIGVWEGDRCQWKVGEPHTDDYLEEERRAEEATKTEEQPKIPEDDGSAHTEWLKEQETAAQEKKRMEEERRVKAEEERRQQIEKEREAHRRQWEMDREKAEAARAEETRRRDEERRKQEEERERRRLEWEEKAEDRRKAAEERDRQEIERRRKQEERLENQRREEEARRVREEEERQRAERRRQEDELNANRRPELTSQEERNMDEQDSKTTSAPTEPVWEEYHEDGEADRGDAGLGKHTYDDTHLEEYEQASKEEGDYRQEETEDEKMKRIEDEERRREEERRVASEEARDHQDYQDQLANQEKDRSFNEDEEPRRMSDDEAEVEKLTEESNALDDPQQHDMEADQWMMTKRDSESAANYRNIQFTVILLGRSMTMAIWFETLLAVAFIAYAQQIEGKMMEECREEMRTKGISPSPPLDGGTWCNATWDTVLCWPPTRANASAIQQCPDLKGLDPTKFVTKRCDPAGKWTGRNETEIIANEYGYTNFTMCFATEVMQIIDNLATITNKNPQD</sequence>
<feature type="region of interest" description="Disordered" evidence="2">
    <location>
        <begin position="75"/>
        <end position="395"/>
    </location>
</feature>
<dbReference type="PROSITE" id="PS00649">
    <property type="entry name" value="G_PROTEIN_RECEP_F2_1"/>
    <property type="match status" value="1"/>
</dbReference>
<organism evidence="6 7">
    <name type="scientific">Mesorhabditis spiculigera</name>
    <dbReference type="NCBI Taxonomy" id="96644"/>
    <lineage>
        <taxon>Eukaryota</taxon>
        <taxon>Metazoa</taxon>
        <taxon>Ecdysozoa</taxon>
        <taxon>Nematoda</taxon>
        <taxon>Chromadorea</taxon>
        <taxon>Rhabditida</taxon>
        <taxon>Rhabditina</taxon>
        <taxon>Rhabditomorpha</taxon>
        <taxon>Rhabditoidea</taxon>
        <taxon>Rhabditidae</taxon>
        <taxon>Mesorhabditinae</taxon>
        <taxon>Mesorhabditis</taxon>
    </lineage>
</organism>
<feature type="compositionally biased region" description="Basic and acidic residues" evidence="2">
    <location>
        <begin position="357"/>
        <end position="384"/>
    </location>
</feature>
<evidence type="ECO:0000313" key="6">
    <source>
        <dbReference type="EMBL" id="CAJ0580843.1"/>
    </source>
</evidence>
<keyword evidence="1" id="KW-1015">Disulfide bond</keyword>
<reference evidence="6" key="1">
    <citation type="submission" date="2023-06" db="EMBL/GenBank/DDBJ databases">
        <authorList>
            <person name="Delattre M."/>
        </authorList>
    </citation>
    <scope>NUCLEOTIDE SEQUENCE</scope>
    <source>
        <strain evidence="6">AF72</strain>
    </source>
</reference>
<dbReference type="InterPro" id="IPR001879">
    <property type="entry name" value="GPCR_2_extracellular_dom"/>
</dbReference>
<feature type="domain" description="EGF-like" evidence="4">
    <location>
        <begin position="26"/>
        <end position="65"/>
    </location>
</feature>
<keyword evidence="1" id="KW-0245">EGF-like domain</keyword>
<feature type="chain" id="PRO_5041394579" description="EGF-like domain-containing protein" evidence="3">
    <location>
        <begin position="20"/>
        <end position="567"/>
    </location>
</feature>
<evidence type="ECO:0000259" key="4">
    <source>
        <dbReference type="PROSITE" id="PS50026"/>
    </source>
</evidence>
<feature type="signal peptide" evidence="3">
    <location>
        <begin position="1"/>
        <end position="19"/>
    </location>
</feature>
<evidence type="ECO:0000256" key="2">
    <source>
        <dbReference type="SAM" id="MobiDB-lite"/>
    </source>
</evidence>
<gene>
    <name evidence="6" type="ORF">MSPICULIGERA_LOCUS19023</name>
</gene>
<dbReference type="PANTHER" id="PTHR45620:SF17">
    <property type="entry name" value="PDF RECEPTOR"/>
    <property type="match status" value="1"/>
</dbReference>
<dbReference type="Pfam" id="PF02793">
    <property type="entry name" value="HRM"/>
    <property type="match status" value="1"/>
</dbReference>
<dbReference type="GO" id="GO:0005886">
    <property type="term" value="C:plasma membrane"/>
    <property type="evidence" value="ECO:0007669"/>
    <property type="project" value="TreeGrafter"/>
</dbReference>